<evidence type="ECO:0000313" key="4">
    <source>
        <dbReference type="EMBL" id="OWR06158.1"/>
    </source>
</evidence>
<keyword evidence="5" id="KW-1185">Reference proteome</keyword>
<dbReference type="InterPro" id="IPR015378">
    <property type="entry name" value="Transposase-like_Mu_C"/>
</dbReference>
<organism evidence="4 5">
    <name type="scientific">Roseateles puraquae</name>
    <dbReference type="NCBI Taxonomy" id="431059"/>
    <lineage>
        <taxon>Bacteria</taxon>
        <taxon>Pseudomonadati</taxon>
        <taxon>Pseudomonadota</taxon>
        <taxon>Betaproteobacteria</taxon>
        <taxon>Burkholderiales</taxon>
        <taxon>Sphaerotilaceae</taxon>
        <taxon>Roseateles</taxon>
    </lineage>
</organism>
<name>A0A254NN57_9BURK</name>
<evidence type="ECO:0000256" key="2">
    <source>
        <dbReference type="SAM" id="SignalP"/>
    </source>
</evidence>
<dbReference type="Proteomes" id="UP000197446">
    <property type="component" value="Unassembled WGS sequence"/>
</dbReference>
<accession>A0A254NN57</accession>
<feature type="region of interest" description="Disordered" evidence="1">
    <location>
        <begin position="302"/>
        <end position="413"/>
    </location>
</feature>
<reference evidence="4 5" key="1">
    <citation type="journal article" date="2007" name="Int. J. Syst. Evol. Microbiol.">
        <title>Description of Pelomonas aquatica sp. nov. and Pelomonas puraquae sp. nov., isolated from industrial and haemodialysis water.</title>
        <authorList>
            <person name="Gomila M."/>
            <person name="Bowien B."/>
            <person name="Falsen E."/>
            <person name="Moore E.R."/>
            <person name="Lalucat J."/>
        </authorList>
    </citation>
    <scope>NUCLEOTIDE SEQUENCE [LARGE SCALE GENOMIC DNA]</scope>
    <source>
        <strain evidence="4 5">CCUG 52769</strain>
    </source>
</reference>
<keyword evidence="2" id="KW-0732">Signal</keyword>
<dbReference type="RefSeq" id="WP_144397155.1">
    <property type="nucleotide sequence ID" value="NZ_NISI01000001.1"/>
</dbReference>
<dbReference type="EMBL" id="NISI01000001">
    <property type="protein sequence ID" value="OWR06158.1"/>
    <property type="molecule type" value="Genomic_DNA"/>
</dbReference>
<dbReference type="OrthoDB" id="5439087at2"/>
<feature type="chain" id="PRO_5013191284" description="Transposase-like Mu C-terminal domain-containing protein" evidence="2">
    <location>
        <begin position="31"/>
        <end position="427"/>
    </location>
</feature>
<feature type="compositionally biased region" description="Low complexity" evidence="1">
    <location>
        <begin position="389"/>
        <end position="398"/>
    </location>
</feature>
<dbReference type="Pfam" id="PF09299">
    <property type="entry name" value="Mu-transpos_C"/>
    <property type="match status" value="1"/>
</dbReference>
<feature type="domain" description="Transposase-like Mu C-terminal" evidence="3">
    <location>
        <begin position="202"/>
        <end position="265"/>
    </location>
</feature>
<proteinExistence type="predicted"/>
<feature type="signal peptide" evidence="2">
    <location>
        <begin position="1"/>
        <end position="30"/>
    </location>
</feature>
<comment type="caution">
    <text evidence="4">The sequence shown here is derived from an EMBL/GenBank/DDBJ whole genome shotgun (WGS) entry which is preliminary data.</text>
</comment>
<sequence length="427" mass="48176">MVFRIRCKRSGMLLGIAVSLVSASWTVAAAAIANCVEDKVAFCAKYGITIKPEDWPVRGLPAEFEFDRGETNNSHPEPFTAKTGIRVRNLQGSRPDMKPGVESDFNTLQIRLNGKTPAASVKDWEHKQHAAWKLEAELDVHQFMKTLLLHELDRMKKRRDNVVLPSKMVAMGMTSSPLNFWRYSVLEESGGLSRWSLDEVQFLLMRRCHGTITEHGVDFKGCIYLNAQLEADDAFAMTKRHGRKQVTIAYDERLVDKVFITHIRNVELPTPYECQLNDKLDHQLDYFGRCFAEVNELRDRQAINNEEARQEEFDSTRRTVTEHEETVAEAVADTQGAPYRGSKAQQKRDLPAQRRAEGHRTEAEAAFRPNLGGASTPDATREAKPGPVVPDQPKAQAPVAPPKPALTSPRRLVNSYLDRVKSLSEQN</sequence>
<evidence type="ECO:0000313" key="5">
    <source>
        <dbReference type="Proteomes" id="UP000197446"/>
    </source>
</evidence>
<protein>
    <recommendedName>
        <fullName evidence="3">Transposase-like Mu C-terminal domain-containing protein</fullName>
    </recommendedName>
</protein>
<gene>
    <name evidence="4" type="ORF">CDO81_06995</name>
</gene>
<dbReference type="AlphaFoldDB" id="A0A254NN57"/>
<evidence type="ECO:0000259" key="3">
    <source>
        <dbReference type="Pfam" id="PF09299"/>
    </source>
</evidence>
<feature type="compositionally biased region" description="Basic and acidic residues" evidence="1">
    <location>
        <begin position="346"/>
        <end position="365"/>
    </location>
</feature>
<evidence type="ECO:0000256" key="1">
    <source>
        <dbReference type="SAM" id="MobiDB-lite"/>
    </source>
</evidence>
<feature type="compositionally biased region" description="Basic and acidic residues" evidence="1">
    <location>
        <begin position="302"/>
        <end position="326"/>
    </location>
</feature>